<keyword evidence="2" id="KW-1185">Reference proteome</keyword>
<evidence type="ECO:0000313" key="1">
    <source>
        <dbReference type="EMBL" id="KZP17851.1"/>
    </source>
</evidence>
<gene>
    <name evidence="1" type="ORF">FIBSPDRAFT_608168</name>
</gene>
<organism evidence="1 2">
    <name type="scientific">Athelia psychrophila</name>
    <dbReference type="NCBI Taxonomy" id="1759441"/>
    <lineage>
        <taxon>Eukaryota</taxon>
        <taxon>Fungi</taxon>
        <taxon>Dikarya</taxon>
        <taxon>Basidiomycota</taxon>
        <taxon>Agaricomycotina</taxon>
        <taxon>Agaricomycetes</taxon>
        <taxon>Agaricomycetidae</taxon>
        <taxon>Atheliales</taxon>
        <taxon>Atheliaceae</taxon>
        <taxon>Athelia</taxon>
    </lineage>
</organism>
<sequence>MDGGEPVHKRDVMNIYSASSWQRATHMVSQDPKIVNDRNNSPTSDAEIVILIPSLTPTSAATSANEISTAQTASEPVLRRWSTPFLQRTMIHSPPGTSCALKAIESQSMVSTVSGTMLWSCCSHLRSRREVIGARCSTI</sequence>
<proteinExistence type="predicted"/>
<dbReference type="EMBL" id="KV417578">
    <property type="protein sequence ID" value="KZP17851.1"/>
    <property type="molecule type" value="Genomic_DNA"/>
</dbReference>
<reference evidence="1 2" key="1">
    <citation type="journal article" date="2016" name="Mol. Biol. Evol.">
        <title>Comparative Genomics of Early-Diverging Mushroom-Forming Fungi Provides Insights into the Origins of Lignocellulose Decay Capabilities.</title>
        <authorList>
            <person name="Nagy L.G."/>
            <person name="Riley R."/>
            <person name="Tritt A."/>
            <person name="Adam C."/>
            <person name="Daum C."/>
            <person name="Floudas D."/>
            <person name="Sun H."/>
            <person name="Yadav J.S."/>
            <person name="Pangilinan J."/>
            <person name="Larsson K.H."/>
            <person name="Matsuura K."/>
            <person name="Barry K."/>
            <person name="Labutti K."/>
            <person name="Kuo R."/>
            <person name="Ohm R.A."/>
            <person name="Bhattacharya S.S."/>
            <person name="Shirouzu T."/>
            <person name="Yoshinaga Y."/>
            <person name="Martin F.M."/>
            <person name="Grigoriev I.V."/>
            <person name="Hibbett D.S."/>
        </authorList>
    </citation>
    <scope>NUCLEOTIDE SEQUENCE [LARGE SCALE GENOMIC DNA]</scope>
    <source>
        <strain evidence="1 2">CBS 109695</strain>
    </source>
</reference>
<dbReference type="AlphaFoldDB" id="A0A166GHW2"/>
<evidence type="ECO:0000313" key="2">
    <source>
        <dbReference type="Proteomes" id="UP000076532"/>
    </source>
</evidence>
<dbReference type="Proteomes" id="UP000076532">
    <property type="component" value="Unassembled WGS sequence"/>
</dbReference>
<protein>
    <submittedName>
        <fullName evidence="1">Uncharacterized protein</fullName>
    </submittedName>
</protein>
<accession>A0A166GHW2</accession>
<name>A0A166GHW2_9AGAM</name>